<keyword evidence="3" id="KW-1005">Bacterial flagellum biogenesis</keyword>
<dbReference type="InterPro" id="IPR007809">
    <property type="entry name" value="FlgN-like"/>
</dbReference>
<name>A0ABX9XHG0_9PSED</name>
<sequence length="158" mass="17634">MLTEIPMHELSSILQQADQDCEHYLALSERERESIVQQNMDELEKILQEKRPLIEALANHDFRIKAYCSAQHIADDGLKSHIASLGDAGLSAAYQGFIERLGQCKAANDGNARLVRHSQNSTSSLLDLLRNQGESGQNVYDQLGNRSRTGISRDLTKV</sequence>
<dbReference type="Gene3D" id="1.20.58.300">
    <property type="entry name" value="FlgN-like"/>
    <property type="match status" value="1"/>
</dbReference>
<protein>
    <submittedName>
        <fullName evidence="4">Flagellar protein FlgN</fullName>
    </submittedName>
</protein>
<organism evidence="4 5">
    <name type="scientific">Pseudomonas neustonica</name>
    <dbReference type="NCBI Taxonomy" id="2487346"/>
    <lineage>
        <taxon>Bacteria</taxon>
        <taxon>Pseudomonadati</taxon>
        <taxon>Pseudomonadota</taxon>
        <taxon>Gammaproteobacteria</taxon>
        <taxon>Pseudomonadales</taxon>
        <taxon>Pseudomonadaceae</taxon>
        <taxon>Pseudomonas</taxon>
    </lineage>
</organism>
<keyword evidence="5" id="KW-1185">Reference proteome</keyword>
<comment type="function">
    <text evidence="1">Required for the efficient initiation of filament assembly.</text>
</comment>
<dbReference type="SUPFAM" id="SSF140566">
    <property type="entry name" value="FlgN-like"/>
    <property type="match status" value="1"/>
</dbReference>
<dbReference type="InterPro" id="IPR036679">
    <property type="entry name" value="FlgN-like_sf"/>
</dbReference>
<evidence type="ECO:0000313" key="4">
    <source>
        <dbReference type="EMBL" id="ROZ84348.1"/>
    </source>
</evidence>
<keyword evidence="4" id="KW-0282">Flagellum</keyword>
<gene>
    <name evidence="4" type="ORF">EF096_11145</name>
</gene>
<evidence type="ECO:0000313" key="5">
    <source>
        <dbReference type="Proteomes" id="UP000275199"/>
    </source>
</evidence>
<reference evidence="4 5" key="1">
    <citation type="submission" date="2018-11" db="EMBL/GenBank/DDBJ databases">
        <authorList>
            <person name="Jang G.I."/>
            <person name="Hwang C.Y."/>
        </authorList>
    </citation>
    <scope>NUCLEOTIDE SEQUENCE [LARGE SCALE GENOMIC DNA]</scope>
    <source>
        <strain evidence="4 5">SSM26</strain>
    </source>
</reference>
<comment type="caution">
    <text evidence="4">The sequence shown here is derived from an EMBL/GenBank/DDBJ whole genome shotgun (WGS) entry which is preliminary data.</text>
</comment>
<accession>A0ABX9XHG0</accession>
<dbReference type="Pfam" id="PF05130">
    <property type="entry name" value="FlgN"/>
    <property type="match status" value="1"/>
</dbReference>
<evidence type="ECO:0000256" key="2">
    <source>
        <dbReference type="ARBA" id="ARBA00007703"/>
    </source>
</evidence>
<dbReference type="Proteomes" id="UP000275199">
    <property type="component" value="Unassembled WGS sequence"/>
</dbReference>
<evidence type="ECO:0000256" key="3">
    <source>
        <dbReference type="ARBA" id="ARBA00022795"/>
    </source>
</evidence>
<evidence type="ECO:0000256" key="1">
    <source>
        <dbReference type="ARBA" id="ARBA00002397"/>
    </source>
</evidence>
<keyword evidence="4" id="KW-0969">Cilium</keyword>
<comment type="similarity">
    <text evidence="2">Belongs to the FlgN family.</text>
</comment>
<keyword evidence="4" id="KW-0966">Cell projection</keyword>
<dbReference type="EMBL" id="RKKU01000012">
    <property type="protein sequence ID" value="ROZ84348.1"/>
    <property type="molecule type" value="Genomic_DNA"/>
</dbReference>
<proteinExistence type="inferred from homology"/>